<evidence type="ECO:0000256" key="7">
    <source>
        <dbReference type="SAM" id="Phobius"/>
    </source>
</evidence>
<keyword evidence="7" id="KW-0812">Transmembrane</keyword>
<dbReference type="GO" id="GO:0050501">
    <property type="term" value="F:hyaluronan synthase activity"/>
    <property type="evidence" value="ECO:0007669"/>
    <property type="project" value="TreeGrafter"/>
</dbReference>
<evidence type="ECO:0000256" key="5">
    <source>
        <dbReference type="ARBA" id="ARBA00022679"/>
    </source>
</evidence>
<evidence type="ECO:0000313" key="10">
    <source>
        <dbReference type="Proteomes" id="UP000229749"/>
    </source>
</evidence>
<keyword evidence="6 7" id="KW-0472">Membrane</keyword>
<reference evidence="10" key="1">
    <citation type="submission" date="2017-09" db="EMBL/GenBank/DDBJ databases">
        <title>Depth-based differentiation of microbial function through sediment-hosted aquifers and enrichment of novel symbionts in the deep terrestrial subsurface.</title>
        <authorList>
            <person name="Probst A.J."/>
            <person name="Ladd B."/>
            <person name="Jarett J.K."/>
            <person name="Geller-Mcgrath D.E."/>
            <person name="Sieber C.M.K."/>
            <person name="Emerson J.B."/>
            <person name="Anantharaman K."/>
            <person name="Thomas B.C."/>
            <person name="Malmstrom R."/>
            <person name="Stieglmeier M."/>
            <person name="Klingl A."/>
            <person name="Woyke T."/>
            <person name="Ryan C.M."/>
            <person name="Banfield J.F."/>
        </authorList>
    </citation>
    <scope>NUCLEOTIDE SEQUENCE [LARGE SCALE GENOMIC DNA]</scope>
</reference>
<dbReference type="GO" id="GO:0005886">
    <property type="term" value="C:plasma membrane"/>
    <property type="evidence" value="ECO:0007669"/>
    <property type="project" value="UniProtKB-SubCell"/>
</dbReference>
<accession>A0A2M7XIF5</accession>
<organism evidence="9 10">
    <name type="scientific">Candidatus Uhrbacteria bacterium CG_4_9_14_3_um_filter_36_7</name>
    <dbReference type="NCBI Taxonomy" id="1975033"/>
    <lineage>
        <taxon>Bacteria</taxon>
        <taxon>Candidatus Uhriibacteriota</taxon>
    </lineage>
</organism>
<protein>
    <submittedName>
        <fullName evidence="9">Glycosyl transferase</fullName>
    </submittedName>
</protein>
<evidence type="ECO:0000256" key="4">
    <source>
        <dbReference type="ARBA" id="ARBA00022676"/>
    </source>
</evidence>
<evidence type="ECO:0000256" key="6">
    <source>
        <dbReference type="ARBA" id="ARBA00023136"/>
    </source>
</evidence>
<dbReference type="CDD" id="cd06423">
    <property type="entry name" value="CESA_like"/>
    <property type="match status" value="1"/>
</dbReference>
<evidence type="ECO:0000256" key="2">
    <source>
        <dbReference type="ARBA" id="ARBA00006782"/>
    </source>
</evidence>
<feature type="domain" description="Glycosyltransferase 2-like" evidence="8">
    <location>
        <begin position="81"/>
        <end position="246"/>
    </location>
</feature>
<comment type="subcellular location">
    <subcellularLocation>
        <location evidence="1">Cell membrane</location>
    </subcellularLocation>
</comment>
<feature type="transmembrane region" description="Helical" evidence="7">
    <location>
        <begin position="355"/>
        <end position="377"/>
    </location>
</feature>
<evidence type="ECO:0000256" key="3">
    <source>
        <dbReference type="ARBA" id="ARBA00022475"/>
    </source>
</evidence>
<keyword evidence="4" id="KW-0328">Glycosyltransferase</keyword>
<dbReference type="Proteomes" id="UP000229749">
    <property type="component" value="Unassembled WGS sequence"/>
</dbReference>
<dbReference type="Pfam" id="PF00535">
    <property type="entry name" value="Glycos_transf_2"/>
    <property type="match status" value="1"/>
</dbReference>
<keyword evidence="3" id="KW-1003">Cell membrane</keyword>
<gene>
    <name evidence="9" type="ORF">CO172_00065</name>
</gene>
<comment type="similarity">
    <text evidence="2">Belongs to the NodC/HAS family.</text>
</comment>
<dbReference type="GO" id="GO:0085029">
    <property type="term" value="P:extracellular matrix assembly"/>
    <property type="evidence" value="ECO:0007669"/>
    <property type="project" value="TreeGrafter"/>
</dbReference>
<comment type="caution">
    <text evidence="9">The sequence shown here is derived from an EMBL/GenBank/DDBJ whole genome shotgun (WGS) entry which is preliminary data.</text>
</comment>
<dbReference type="EMBL" id="PFWS01000002">
    <property type="protein sequence ID" value="PJA47777.1"/>
    <property type="molecule type" value="Genomic_DNA"/>
</dbReference>
<dbReference type="InterPro" id="IPR029044">
    <property type="entry name" value="Nucleotide-diphossugar_trans"/>
</dbReference>
<name>A0A2M7XIF5_9BACT</name>
<evidence type="ECO:0000256" key="1">
    <source>
        <dbReference type="ARBA" id="ARBA00004236"/>
    </source>
</evidence>
<dbReference type="PANTHER" id="PTHR22913">
    <property type="entry name" value="HYALURONAN SYNTHASE"/>
    <property type="match status" value="1"/>
</dbReference>
<proteinExistence type="inferred from homology"/>
<keyword evidence="5 9" id="KW-0808">Transferase</keyword>
<dbReference type="GO" id="GO:0030213">
    <property type="term" value="P:hyaluronan biosynthetic process"/>
    <property type="evidence" value="ECO:0007669"/>
    <property type="project" value="TreeGrafter"/>
</dbReference>
<feature type="transmembrane region" description="Helical" evidence="7">
    <location>
        <begin position="35"/>
        <end position="59"/>
    </location>
</feature>
<dbReference type="InterPro" id="IPR001173">
    <property type="entry name" value="Glyco_trans_2-like"/>
</dbReference>
<sequence>MAKNYHQRLMILVILLTLLVVLIGKLFFRTENPNILFYVYGSSVTIVIFVTFITVFFAYKDPYEKVRIRNFSKQKKPPYVSIILAVRNEEVVIGRCLDSLIAQTYPRRKIYVVNDASSDRTAEILDAYAAKGEITVIHRRRNVGKKRAIAAAMARATGDYFAFTDSDTVIESDAIEKMVAVMYDNPKIGAVNGHVRALNAQDSLLTKIQDTWYEGQFSIRKSFESIFGAVTCVSGPLAMFRREAIYNYIPAWTHDTFLGKEFRFSTDRSLTNFVLSSASIGPKLKKRHQNSPFVRKKDYPIQDWLVVYTACAHAWTVVPDTFHKVIRQQIRWKKSFIRSIFLTGRYFYKKPLPVALVYYLHILFVLLGPIISFRHLIYLPLTGNLLSAWLYLAGICYVGLLFGLAYRLRIPGNYRWLYRPLMSILSTLVFSWLIFYSALTIKKSLWHRG</sequence>
<dbReference type="Gene3D" id="3.90.550.10">
    <property type="entry name" value="Spore Coat Polysaccharide Biosynthesis Protein SpsA, Chain A"/>
    <property type="match status" value="1"/>
</dbReference>
<evidence type="ECO:0000259" key="8">
    <source>
        <dbReference type="Pfam" id="PF00535"/>
    </source>
</evidence>
<evidence type="ECO:0000313" key="9">
    <source>
        <dbReference type="EMBL" id="PJA47777.1"/>
    </source>
</evidence>
<dbReference type="SUPFAM" id="SSF53448">
    <property type="entry name" value="Nucleotide-diphospho-sugar transferases"/>
    <property type="match status" value="1"/>
</dbReference>
<feature type="transmembrane region" description="Helical" evidence="7">
    <location>
        <begin position="9"/>
        <end position="29"/>
    </location>
</feature>
<dbReference type="AlphaFoldDB" id="A0A2M7XIF5"/>
<feature type="transmembrane region" description="Helical" evidence="7">
    <location>
        <begin position="420"/>
        <end position="439"/>
    </location>
</feature>
<feature type="transmembrane region" description="Helical" evidence="7">
    <location>
        <begin position="389"/>
        <end position="408"/>
    </location>
</feature>
<keyword evidence="7" id="KW-1133">Transmembrane helix</keyword>
<dbReference type="PANTHER" id="PTHR22913:SF12">
    <property type="entry name" value="MANNURONAN SYNTHASE"/>
    <property type="match status" value="1"/>
</dbReference>